<dbReference type="PANTHER" id="PTHR43750">
    <property type="entry name" value="UDP-GLUCOSE 6-DEHYDROGENASE TUAD"/>
    <property type="match status" value="1"/>
</dbReference>
<dbReference type="InterPro" id="IPR006141">
    <property type="entry name" value="Intein_N"/>
</dbReference>
<comment type="similarity">
    <text evidence="1">Belongs to the UDP-glucose/GDP-mannose dehydrogenase family.</text>
</comment>
<protein>
    <submittedName>
        <fullName evidence="7">Nucleotide sugar dehydrogenase</fullName>
    </submittedName>
</protein>
<keyword evidence="5" id="KW-0520">NAD</keyword>
<dbReference type="Pfam" id="PF03721">
    <property type="entry name" value="UDPG_MGDP_dh_N"/>
    <property type="match status" value="1"/>
</dbReference>
<dbReference type="Gene3D" id="2.170.16.10">
    <property type="entry name" value="Hedgehog/Intein (Hint) domain"/>
    <property type="match status" value="2"/>
</dbReference>
<dbReference type="InterPro" id="IPR004860">
    <property type="entry name" value="LAGLIDADG_dom"/>
</dbReference>
<keyword evidence="2" id="KW-0068">Autocatalytic cleavage</keyword>
<dbReference type="CDD" id="cd00081">
    <property type="entry name" value="Hint"/>
    <property type="match status" value="2"/>
</dbReference>
<dbReference type="InParanoid" id="A0A554N8G2"/>
<dbReference type="InterPro" id="IPR006142">
    <property type="entry name" value="INTEIN"/>
</dbReference>
<dbReference type="GO" id="GO:0016616">
    <property type="term" value="F:oxidoreductase activity, acting on the CH-OH group of donors, NAD or NADP as acceptor"/>
    <property type="evidence" value="ECO:0007669"/>
    <property type="project" value="InterPro"/>
</dbReference>
<dbReference type="NCBIfam" id="TIGR03026">
    <property type="entry name" value="NDP-sugDHase"/>
    <property type="match status" value="1"/>
</dbReference>
<evidence type="ECO:0000313" key="7">
    <source>
        <dbReference type="EMBL" id="TSD13687.1"/>
    </source>
</evidence>
<dbReference type="InterPro" id="IPR036844">
    <property type="entry name" value="Hint_dom_sf"/>
</dbReference>
<dbReference type="SMART" id="SM00306">
    <property type="entry name" value="HintN"/>
    <property type="match status" value="1"/>
</dbReference>
<evidence type="ECO:0000259" key="6">
    <source>
        <dbReference type="PROSITE" id="PS50819"/>
    </source>
</evidence>
<evidence type="ECO:0000256" key="3">
    <source>
        <dbReference type="ARBA" id="ARBA00023000"/>
    </source>
</evidence>
<dbReference type="InterPro" id="IPR003586">
    <property type="entry name" value="Hint_dom_C"/>
</dbReference>
<dbReference type="InterPro" id="IPR014026">
    <property type="entry name" value="UDP-Glc/GDP-Man_DH_dimer"/>
</dbReference>
<dbReference type="GO" id="GO:0004519">
    <property type="term" value="F:endonuclease activity"/>
    <property type="evidence" value="ECO:0007669"/>
    <property type="project" value="InterPro"/>
</dbReference>
<evidence type="ECO:0000313" key="8">
    <source>
        <dbReference type="Proteomes" id="UP000319894"/>
    </source>
</evidence>
<evidence type="ECO:0000256" key="5">
    <source>
        <dbReference type="ARBA" id="ARBA00023027"/>
    </source>
</evidence>
<reference evidence="7 8" key="1">
    <citation type="submission" date="2018-06" db="EMBL/GenBank/DDBJ databases">
        <title>Natronomonas sp. F16-60 a new haloarchaeon isolated from a solar saltern of Isla Cristina, Huelva, Spain.</title>
        <authorList>
            <person name="Duran-Viseras A."/>
            <person name="Sanchez-Porro C."/>
            <person name="Ventosa A."/>
        </authorList>
    </citation>
    <scope>NUCLEOTIDE SEQUENCE [LARGE SCALE GENOMIC DNA]</scope>
    <source>
        <strain evidence="7 8">F16-60</strain>
    </source>
</reference>
<dbReference type="SUPFAM" id="SSF48179">
    <property type="entry name" value="6-phosphogluconate dehydrogenase C-terminal domain-like"/>
    <property type="match status" value="1"/>
</dbReference>
<dbReference type="PROSITE" id="PS50818">
    <property type="entry name" value="INTEIN_C_TER"/>
    <property type="match status" value="1"/>
</dbReference>
<dbReference type="SUPFAM" id="SSF52413">
    <property type="entry name" value="UDP-glucose/GDP-mannose dehydrogenase C-terminal domain"/>
    <property type="match status" value="1"/>
</dbReference>
<dbReference type="Proteomes" id="UP000319894">
    <property type="component" value="Unassembled WGS sequence"/>
</dbReference>
<dbReference type="InterPro" id="IPR003587">
    <property type="entry name" value="Hint_dom_N"/>
</dbReference>
<dbReference type="NCBIfam" id="TIGR01443">
    <property type="entry name" value="intein_Cterm"/>
    <property type="match status" value="1"/>
</dbReference>
<dbReference type="SUPFAM" id="SSF55608">
    <property type="entry name" value="Homing endonucleases"/>
    <property type="match status" value="1"/>
</dbReference>
<dbReference type="Gene3D" id="3.10.28.10">
    <property type="entry name" value="Homing endonucleases"/>
    <property type="match status" value="1"/>
</dbReference>
<dbReference type="Gene3D" id="3.40.50.720">
    <property type="entry name" value="NAD(P)-binding Rossmann-like Domain"/>
    <property type="match status" value="2"/>
</dbReference>
<dbReference type="AlphaFoldDB" id="A0A554N8G2"/>
<dbReference type="NCBIfam" id="TIGR01445">
    <property type="entry name" value="intein_Nterm"/>
    <property type="match status" value="1"/>
</dbReference>
<evidence type="ECO:0000256" key="4">
    <source>
        <dbReference type="ARBA" id="ARBA00023002"/>
    </source>
</evidence>
<dbReference type="FunCoup" id="A0A554N8G2">
    <property type="interactions" value="139"/>
</dbReference>
<dbReference type="Pfam" id="PF14528">
    <property type="entry name" value="LAGLIDADG_3"/>
    <property type="match status" value="1"/>
</dbReference>
<dbReference type="InterPro" id="IPR017476">
    <property type="entry name" value="UDP-Glc/GDP-Man"/>
</dbReference>
<dbReference type="InterPro" id="IPR001732">
    <property type="entry name" value="UDP-Glc/GDP-Man_DH_N"/>
</dbReference>
<dbReference type="SUPFAM" id="SSF51294">
    <property type="entry name" value="Hedgehog/intein (Hint) domain"/>
    <property type="match status" value="1"/>
</dbReference>
<dbReference type="GO" id="GO:0016539">
    <property type="term" value="P:intein-mediated protein splicing"/>
    <property type="evidence" value="ECO:0007669"/>
    <property type="project" value="InterPro"/>
</dbReference>
<dbReference type="InterPro" id="IPR036291">
    <property type="entry name" value="NAD(P)-bd_dom_sf"/>
</dbReference>
<dbReference type="PROSITE" id="PS50817">
    <property type="entry name" value="INTEIN_N_TER"/>
    <property type="match status" value="1"/>
</dbReference>
<dbReference type="InterPro" id="IPR036220">
    <property type="entry name" value="UDP-Glc/GDP-Man_DH_C_sf"/>
</dbReference>
<keyword evidence="3" id="KW-0651">Protein splicing</keyword>
<dbReference type="InterPro" id="IPR030934">
    <property type="entry name" value="Intein_C"/>
</dbReference>
<gene>
    <name evidence="7" type="ORF">DP107_10980</name>
</gene>
<dbReference type="EMBL" id="QMDX01000006">
    <property type="protein sequence ID" value="TSD13687.1"/>
    <property type="molecule type" value="Genomic_DNA"/>
</dbReference>
<dbReference type="SUPFAM" id="SSF51735">
    <property type="entry name" value="NAD(P)-binding Rossmann-fold domains"/>
    <property type="match status" value="1"/>
</dbReference>
<accession>A0A554N8G2</accession>
<dbReference type="Pfam" id="PF03720">
    <property type="entry name" value="UDPG_MGDP_dh_C"/>
    <property type="match status" value="1"/>
</dbReference>
<name>A0A554N8G2_9EURY</name>
<dbReference type="InterPro" id="IPR008927">
    <property type="entry name" value="6-PGluconate_DH-like_C_sf"/>
</dbReference>
<sequence length="903" mass="98729">MTLDVSVVGSGYVGTTLAACLADLGHDVTAIDIDEEIVAQLNAGESPIHEPGLDPLLTAYSGTSLRANTTYESVPEADVVFLTIQTPAREDGSIDIGPLRAAAEDVGAALADADDYTLVVVKSTVTPGMTEEELIPVIEDASGTEEGGDFGVAVNPEFQSQGSAVDDFMSPDKIVLGTDGDDRALDIFAELYEPLVAEWETPVVETGRREAAMVKYANNTFLAAKVSLINELGNICKEYEVDSYAVADAIGRDDRIGAKFLRSGVGWGGSCLTADQQVLIRDGRETHLLTLGEVFDRYGHPDRVDDLSVLSMDGNGEFEFGSVEAVTRRPYDGDLYTFETRMTKSVTVTDDHPMLVMRDGSPEVALARDVEPDDRLPVLDDLPSDSVGAFDLIEVLRADARFEPSEVYLNPSFDLSDREQELRAVLSSYNEEFDYDKVRDFVRSGYLPLDAFLLVEDELALDRREFSIYTSTGSTTYVPAVLEADADFWRFIGYYLSEGHINTDDSGHGSRPRRRITLSFHPEEEGEYVDDVSGYLDRLGVRNRVSTRETSTEIRFSSRAFAAFIEWLGCGTGSYSASVPDAAFREPPEHRFELLTGLFRGDGHVAYPSHSNAVVLDYGSVSEELIQGMSFLLHSLGIVPSYKTSQSEKSTAPAHFLRVSSKRQVEQLLGMFLPDERAQMEDRFAAYERTIAPTGHSRSEGYTMVKVRDIETEPASTEVYSLEVEGNHTFVTTDGLVVHNCFPKDTAAIMATARQAGYDPELLEAVVGVNEKQPQRLLDLLDEHVAADGRRVAVLGLAFKSGTDDIRGSRAKPVIEGLQARGAEVVAYDPLATDAMAAEYPDVEYVDDAAAALDGAHGALVVTDWDEFAALDEAFDAMADPVVVDGRRVIARREGLTYEGLTW</sequence>
<dbReference type="PRINTS" id="PR00379">
    <property type="entry name" value="INTEIN"/>
</dbReference>
<evidence type="ECO:0000256" key="2">
    <source>
        <dbReference type="ARBA" id="ARBA00022813"/>
    </source>
</evidence>
<evidence type="ECO:0000256" key="1">
    <source>
        <dbReference type="ARBA" id="ARBA00006601"/>
    </source>
</evidence>
<organism evidence="7 8">
    <name type="scientific">Haloglomus irregulare</name>
    <dbReference type="NCBI Taxonomy" id="2234134"/>
    <lineage>
        <taxon>Archaea</taxon>
        <taxon>Methanobacteriati</taxon>
        <taxon>Methanobacteriota</taxon>
        <taxon>Stenosarchaea group</taxon>
        <taxon>Halobacteria</taxon>
        <taxon>Halobacteriales</taxon>
        <taxon>Natronomonadaceae</taxon>
        <taxon>Haloglomus</taxon>
    </lineage>
</organism>
<keyword evidence="4" id="KW-0560">Oxidoreductase</keyword>
<dbReference type="SMART" id="SM00984">
    <property type="entry name" value="UDPG_MGDP_dh_C"/>
    <property type="match status" value="1"/>
</dbReference>
<dbReference type="GO" id="GO:0051287">
    <property type="term" value="F:NAD binding"/>
    <property type="evidence" value="ECO:0007669"/>
    <property type="project" value="InterPro"/>
</dbReference>
<dbReference type="PROSITE" id="PS50819">
    <property type="entry name" value="INTEIN_ENDONUCLEASE"/>
    <property type="match status" value="1"/>
</dbReference>
<dbReference type="InterPro" id="IPR027434">
    <property type="entry name" value="Homing_endonucl"/>
</dbReference>
<comment type="caution">
    <text evidence="7">The sequence shown here is derived from an EMBL/GenBank/DDBJ whole genome shotgun (WGS) entry which is preliminary data.</text>
</comment>
<dbReference type="InterPro" id="IPR004042">
    <property type="entry name" value="Intein_endonuc_central"/>
</dbReference>
<dbReference type="SMART" id="SM00305">
    <property type="entry name" value="HintC"/>
    <property type="match status" value="1"/>
</dbReference>
<dbReference type="Gene3D" id="1.20.5.100">
    <property type="entry name" value="Cytochrome c1, transmembrane anchor, C-terminal"/>
    <property type="match status" value="1"/>
</dbReference>
<feature type="domain" description="DOD-type homing endonuclease" evidence="6">
    <location>
        <begin position="491"/>
        <end position="638"/>
    </location>
</feature>
<dbReference type="PANTHER" id="PTHR43750:SF3">
    <property type="entry name" value="UDP-GLUCOSE 6-DEHYDROGENASE TUAD"/>
    <property type="match status" value="1"/>
</dbReference>
<keyword evidence="8" id="KW-1185">Reference proteome</keyword>
<dbReference type="InterPro" id="IPR014027">
    <property type="entry name" value="UDP-Glc/GDP-Man_DH_C"/>
</dbReference>
<proteinExistence type="inferred from homology"/>
<dbReference type="Pfam" id="PF00984">
    <property type="entry name" value="UDPG_MGDP_dh"/>
    <property type="match status" value="1"/>
</dbReference>